<keyword evidence="1" id="KW-0732">Signal</keyword>
<name>A0A4R2EYZ2_9BACT</name>
<comment type="caution">
    <text evidence="3">The sequence shown here is derived from an EMBL/GenBank/DDBJ whole genome shotgun (WGS) entry which is preliminary data.</text>
</comment>
<evidence type="ECO:0000259" key="2">
    <source>
        <dbReference type="Pfam" id="PF21012"/>
    </source>
</evidence>
<dbReference type="InterPro" id="IPR049236">
    <property type="entry name" value="DUF6850"/>
</dbReference>
<dbReference type="OrthoDB" id="662051at2"/>
<sequence>MSKIASRLIANLGILGLLCLYSQNAAASDLKDSVKTSVKLATSDDLKTARNIWLSTSNAAGFALYGFESIGDISLSMSRKSGDFKQIQDAGSINDFTINAKGYDKVKNFSFYGNFYYKREWEKNKEYTNVLFPHNDFPYHLVDTTGGDWKNHEFSLSALVASPKYFNSINAGIGVDYTNISAAKQLDPRSLNRYYSISLKPSLIYNPNERWYIGANGNLDFFREYIHFKLINASQTYIYYNLCGLGAANEMGTLTNNLTVDLRGHALGGNAQLAYSANNFKVIGTAGIQSYFQDLINDETTLKKGGEMKKMLYNGGISFNHASQNLVNNLAITLNMIDGAGYEFTNISIKDENGFTRSKVVDKKQSYKITRSTICATYDLWKLRQGLNYNFMAKVFGGVNSNKESYSNTPVYITQNYTTTFYGAKFGKMVKLGKCFIEGSLQGTLYSNLDKTFEKPAAPAPKKPYQLDLYRAITIPDYYYLTSSKIKMDIDVKVSVPLSPIYIGYLRVYCGSLSKNVGDILKSEASRNWAGISIGLQY</sequence>
<organism evidence="3 4">
    <name type="scientific">Acetobacteroides hydrogenigenes</name>
    <dbReference type="NCBI Taxonomy" id="979970"/>
    <lineage>
        <taxon>Bacteria</taxon>
        <taxon>Pseudomonadati</taxon>
        <taxon>Bacteroidota</taxon>
        <taxon>Bacteroidia</taxon>
        <taxon>Bacteroidales</taxon>
        <taxon>Rikenellaceae</taxon>
        <taxon>Acetobacteroides</taxon>
    </lineage>
</organism>
<proteinExistence type="predicted"/>
<feature type="signal peptide" evidence="1">
    <location>
        <begin position="1"/>
        <end position="27"/>
    </location>
</feature>
<evidence type="ECO:0000313" key="3">
    <source>
        <dbReference type="EMBL" id="TCN72843.1"/>
    </source>
</evidence>
<accession>A0A4R2EYZ2</accession>
<dbReference type="EMBL" id="SLWB01000001">
    <property type="protein sequence ID" value="TCN72843.1"/>
    <property type="molecule type" value="Genomic_DNA"/>
</dbReference>
<dbReference type="Pfam" id="PF21012">
    <property type="entry name" value="DUF6850"/>
    <property type="match status" value="1"/>
</dbReference>
<protein>
    <recommendedName>
        <fullName evidence="2">DUF6850 domain-containing protein</fullName>
    </recommendedName>
</protein>
<reference evidence="3 4" key="1">
    <citation type="submission" date="2019-03" db="EMBL/GenBank/DDBJ databases">
        <title>Genomic Encyclopedia of Archaeal and Bacterial Type Strains, Phase II (KMG-II): from individual species to whole genera.</title>
        <authorList>
            <person name="Goeker M."/>
        </authorList>
    </citation>
    <scope>NUCLEOTIDE SEQUENCE [LARGE SCALE GENOMIC DNA]</scope>
    <source>
        <strain evidence="3 4">RL-C</strain>
    </source>
</reference>
<dbReference type="Proteomes" id="UP000294830">
    <property type="component" value="Unassembled WGS sequence"/>
</dbReference>
<dbReference type="AlphaFoldDB" id="A0A4R2EYZ2"/>
<keyword evidence="4" id="KW-1185">Reference proteome</keyword>
<dbReference type="RefSeq" id="WP_131837633.1">
    <property type="nucleotide sequence ID" value="NZ_SLWB01000001.1"/>
</dbReference>
<evidence type="ECO:0000313" key="4">
    <source>
        <dbReference type="Proteomes" id="UP000294830"/>
    </source>
</evidence>
<gene>
    <name evidence="3" type="ORF">CLV25_10161</name>
</gene>
<evidence type="ECO:0000256" key="1">
    <source>
        <dbReference type="SAM" id="SignalP"/>
    </source>
</evidence>
<feature type="domain" description="DUF6850" evidence="2">
    <location>
        <begin position="60"/>
        <end position="538"/>
    </location>
</feature>
<feature type="chain" id="PRO_5020822543" description="DUF6850 domain-containing protein" evidence="1">
    <location>
        <begin position="28"/>
        <end position="538"/>
    </location>
</feature>